<organism evidence="1 2">
    <name type="scientific">Claviceps aff. purpurea</name>
    <dbReference type="NCBI Taxonomy" id="1967640"/>
    <lineage>
        <taxon>Eukaryota</taxon>
        <taxon>Fungi</taxon>
        <taxon>Dikarya</taxon>
        <taxon>Ascomycota</taxon>
        <taxon>Pezizomycotina</taxon>
        <taxon>Sordariomycetes</taxon>
        <taxon>Hypocreomycetidae</taxon>
        <taxon>Hypocreales</taxon>
        <taxon>Clavicipitaceae</taxon>
        <taxon>Claviceps</taxon>
    </lineage>
</organism>
<protein>
    <submittedName>
        <fullName evidence="1">Uncharacterized protein</fullName>
    </submittedName>
</protein>
<accession>A0A9P7QM37</accession>
<name>A0A9P7QM37_9HYPO</name>
<keyword evidence="2" id="KW-1185">Reference proteome</keyword>
<evidence type="ECO:0000313" key="2">
    <source>
        <dbReference type="Proteomes" id="UP000707071"/>
    </source>
</evidence>
<evidence type="ECO:0000313" key="1">
    <source>
        <dbReference type="EMBL" id="KAG6301806.1"/>
    </source>
</evidence>
<reference evidence="1 2" key="1">
    <citation type="journal article" date="2020" name="bioRxiv">
        <title>Whole genome comparisons of ergot fungi reveals the divergence and evolution of species within the genus Claviceps are the result of varying mechanisms driving genome evolution and host range expansion.</title>
        <authorList>
            <person name="Wyka S.A."/>
            <person name="Mondo S.J."/>
            <person name="Liu M."/>
            <person name="Dettman J."/>
            <person name="Nalam V."/>
            <person name="Broders K.D."/>
        </authorList>
    </citation>
    <scope>NUCLEOTIDE SEQUENCE [LARGE SCALE GENOMIC DNA]</scope>
    <source>
        <strain evidence="1 2">Clav52</strain>
    </source>
</reference>
<dbReference type="EMBL" id="SRRH01000036">
    <property type="protein sequence ID" value="KAG6301806.1"/>
    <property type="molecule type" value="Genomic_DNA"/>
</dbReference>
<comment type="caution">
    <text evidence="1">The sequence shown here is derived from an EMBL/GenBank/DDBJ whole genome shotgun (WGS) entry which is preliminary data.</text>
</comment>
<dbReference type="AlphaFoldDB" id="A0A9P7QM37"/>
<proteinExistence type="predicted"/>
<dbReference type="Proteomes" id="UP000707071">
    <property type="component" value="Unassembled WGS sequence"/>
</dbReference>
<gene>
    <name evidence="1" type="ORF">E4U09_004463</name>
</gene>
<sequence>MFDMKNVEKVSRPEFPPAEELKLVPRRRGHCEQVPPFQFGAHFTFAEMMQSLLDLFDEIEEESREGFEDLGQRLDRLGLKISTLNMNFSARLNNSKVIYEHVRLTPLHSVLTGELLPNCPSTLRELHALSVHEVEALLVELGEVVVRGPVGGKRRQLETAFGVMSRVVQTRRRP</sequence>